<dbReference type="SUPFAM" id="SSF50494">
    <property type="entry name" value="Trypsin-like serine proteases"/>
    <property type="match status" value="1"/>
</dbReference>
<dbReference type="PANTHER" id="PTHR43343:SF3">
    <property type="entry name" value="PROTEASE DO-LIKE 8, CHLOROPLASTIC"/>
    <property type="match status" value="1"/>
</dbReference>
<evidence type="ECO:0000256" key="2">
    <source>
        <dbReference type="ARBA" id="ARBA00022670"/>
    </source>
</evidence>
<organism evidence="6">
    <name type="scientific">Treponema denticola H-22</name>
    <dbReference type="NCBI Taxonomy" id="999432"/>
    <lineage>
        <taxon>Bacteria</taxon>
        <taxon>Pseudomonadati</taxon>
        <taxon>Spirochaetota</taxon>
        <taxon>Spirochaetia</taxon>
        <taxon>Spirochaetales</taxon>
        <taxon>Treponemataceae</taxon>
        <taxon>Treponema</taxon>
    </lineage>
</organism>
<reference evidence="6" key="1">
    <citation type="submission" date="2012-01" db="EMBL/GenBank/DDBJ databases">
        <title>The Genome Sequence of Treponema denticola H-22.</title>
        <authorList>
            <consortium name="The Broad Institute Genome Sequencing Platform"/>
            <person name="Earl A."/>
            <person name="Ward D."/>
            <person name="Feldgarden M."/>
            <person name="Gevers D."/>
            <person name="Blanton J.M."/>
            <person name="Fenno C.J."/>
            <person name="Baranova O.V."/>
            <person name="Mathney J."/>
            <person name="Dewhirst F.E."/>
            <person name="Izard J."/>
            <person name="Young S.K."/>
            <person name="Zeng Q."/>
            <person name="Gargeya S."/>
            <person name="Fitzgerald M."/>
            <person name="Haas B."/>
            <person name="Abouelleil A."/>
            <person name="Alvarado L."/>
            <person name="Arachchi H.M."/>
            <person name="Berlin A."/>
            <person name="Chapman S.B."/>
            <person name="Gearin G."/>
            <person name="Goldberg J."/>
            <person name="Griggs A."/>
            <person name="Gujja S."/>
            <person name="Hansen M."/>
            <person name="Heiman D."/>
            <person name="Howarth C."/>
            <person name="Larimer J."/>
            <person name="Lui A."/>
            <person name="MacDonald P.J.P."/>
            <person name="McCowen C."/>
            <person name="Montmayeur A."/>
            <person name="Murphy C."/>
            <person name="Neiman D."/>
            <person name="Pearson M."/>
            <person name="Priest M."/>
            <person name="Roberts A."/>
            <person name="Saif S."/>
            <person name="Shea T."/>
            <person name="Sisk P."/>
            <person name="Stolte C."/>
            <person name="Sykes S."/>
            <person name="Wortman J."/>
            <person name="Nusbaum C."/>
            <person name="Birren B."/>
        </authorList>
    </citation>
    <scope>NUCLEOTIDE SEQUENCE [LARGE SCALE GENOMIC DNA]</scope>
    <source>
        <strain evidence="6">H-22</strain>
    </source>
</reference>
<dbReference type="Proteomes" id="UP000011705">
    <property type="component" value="Chromosome"/>
</dbReference>
<dbReference type="PRINTS" id="PR00834">
    <property type="entry name" value="PROTEASES2C"/>
</dbReference>
<comment type="caution">
    <text evidence="6">The sequence shown here is derived from an EMBL/GenBank/DDBJ whole genome shotgun (WGS) entry which is preliminary data.</text>
</comment>
<evidence type="ECO:0000256" key="4">
    <source>
        <dbReference type="ARBA" id="ARBA00022825"/>
    </source>
</evidence>
<keyword evidence="4" id="KW-0720">Serine protease</keyword>
<dbReference type="Pfam" id="PF13180">
    <property type="entry name" value="PDZ_2"/>
    <property type="match status" value="1"/>
</dbReference>
<dbReference type="PATRIC" id="fig|999432.5.peg.715"/>
<dbReference type="InterPro" id="IPR001478">
    <property type="entry name" value="PDZ"/>
</dbReference>
<gene>
    <name evidence="6" type="ORF">HMPREF9726_00687</name>
</gene>
<dbReference type="Pfam" id="PF13365">
    <property type="entry name" value="Trypsin_2"/>
    <property type="match status" value="1"/>
</dbReference>
<keyword evidence="2" id="KW-0645">Protease</keyword>
<dbReference type="InterPro" id="IPR051201">
    <property type="entry name" value="Chloro_Bact_Ser_Proteases"/>
</dbReference>
<name>A0A0E2E603_TREDN</name>
<feature type="domain" description="PDZ" evidence="5">
    <location>
        <begin position="321"/>
        <end position="412"/>
    </location>
</feature>
<evidence type="ECO:0000256" key="3">
    <source>
        <dbReference type="ARBA" id="ARBA00022801"/>
    </source>
</evidence>
<evidence type="ECO:0000313" key="6">
    <source>
        <dbReference type="EMBL" id="EMB34921.1"/>
    </source>
</evidence>
<dbReference type="InterPro" id="IPR009003">
    <property type="entry name" value="Peptidase_S1_PA"/>
</dbReference>
<dbReference type="SUPFAM" id="SSF50156">
    <property type="entry name" value="PDZ domain-like"/>
    <property type="match status" value="1"/>
</dbReference>
<dbReference type="SMART" id="SM00228">
    <property type="entry name" value="PDZ"/>
    <property type="match status" value="1"/>
</dbReference>
<dbReference type="AlphaFoldDB" id="A0A0E2E603"/>
<dbReference type="GO" id="GO:0006508">
    <property type="term" value="P:proteolysis"/>
    <property type="evidence" value="ECO:0007669"/>
    <property type="project" value="UniProtKB-KW"/>
</dbReference>
<dbReference type="InterPro" id="IPR036034">
    <property type="entry name" value="PDZ_sf"/>
</dbReference>
<dbReference type="RefSeq" id="WP_002683437.1">
    <property type="nucleotide sequence ID" value="NZ_CM001795.1"/>
</dbReference>
<sequence>MKLYSRRQTLVFSLIAAVIFASAGFFAGIKYSTGNAGLTGIQSGTSSNPADFEESAENGFAQTENSHNLNMQQHGNTAALNTANEAGYMGYTPAESQNIRVYESTNEAVVNITTETMGANWFFEPVPVEGSSGSGSIIDESGLVLTNAHVISEASKIYISLSDGSQYEAKVVGTDAENDLAVLKFDPPKNIKLTVIKLGDSTNLKVGQRVLAIGNPFGLERTLTDGIVSALKRPIQNDKNIIIKNMIQTDTAINPGNSGGPLLDTQGRMIGINTMIYSTSGSSAGVGFAVPVNTAKRVVADILKYGKVIRGSIDADLVQVSGRLASYAKLPVSYGLLVSEVKKGSNAAKAGLRGGNEAVRSGVGRYSSVFYIGGDIIVEIAGQKINNITDYYSVLEDKKPGETVKVKIVRGKKLVDLSLTLSERN</sequence>
<accession>A0A0E2E603</accession>
<proteinExistence type="inferred from homology"/>
<evidence type="ECO:0000256" key="1">
    <source>
        <dbReference type="ARBA" id="ARBA00010541"/>
    </source>
</evidence>
<protein>
    <recommendedName>
        <fullName evidence="5">PDZ domain-containing protein</fullName>
    </recommendedName>
</protein>
<dbReference type="Gene3D" id="2.40.10.120">
    <property type="match status" value="1"/>
</dbReference>
<dbReference type="Gene3D" id="2.30.42.10">
    <property type="match status" value="1"/>
</dbReference>
<dbReference type="GO" id="GO:0004252">
    <property type="term" value="F:serine-type endopeptidase activity"/>
    <property type="evidence" value="ECO:0007669"/>
    <property type="project" value="InterPro"/>
</dbReference>
<dbReference type="EMBL" id="AGDV01000006">
    <property type="protein sequence ID" value="EMB34921.1"/>
    <property type="molecule type" value="Genomic_DNA"/>
</dbReference>
<evidence type="ECO:0000259" key="5">
    <source>
        <dbReference type="SMART" id="SM00228"/>
    </source>
</evidence>
<dbReference type="InterPro" id="IPR001940">
    <property type="entry name" value="Peptidase_S1C"/>
</dbReference>
<dbReference type="FunFam" id="2.40.10.10:FF:000001">
    <property type="entry name" value="Periplasmic serine protease DegS"/>
    <property type="match status" value="1"/>
</dbReference>
<keyword evidence="3" id="KW-0378">Hydrolase</keyword>
<dbReference type="PANTHER" id="PTHR43343">
    <property type="entry name" value="PEPTIDASE S12"/>
    <property type="match status" value="1"/>
</dbReference>
<dbReference type="HOGENOM" id="CLU_020120_2_0_12"/>
<comment type="similarity">
    <text evidence="1">Belongs to the peptidase S1C family.</text>
</comment>